<accession>A0AAD5LGS4</accession>
<keyword evidence="1" id="KW-0472">Membrane</keyword>
<dbReference type="Proteomes" id="UP001209570">
    <property type="component" value="Unassembled WGS sequence"/>
</dbReference>
<name>A0AAD5LGS4_PYTIN</name>
<feature type="transmembrane region" description="Helical" evidence="1">
    <location>
        <begin position="77"/>
        <end position="97"/>
    </location>
</feature>
<reference evidence="2" key="1">
    <citation type="submission" date="2021-12" db="EMBL/GenBank/DDBJ databases">
        <title>Prjna785345.</title>
        <authorList>
            <person name="Rujirawat T."/>
            <person name="Krajaejun T."/>
        </authorList>
    </citation>
    <scope>NUCLEOTIDE SEQUENCE</scope>
    <source>
        <strain evidence="2">Pi057C3</strain>
    </source>
</reference>
<evidence type="ECO:0000313" key="3">
    <source>
        <dbReference type="Proteomes" id="UP001209570"/>
    </source>
</evidence>
<dbReference type="EMBL" id="JAKCXM010000151">
    <property type="protein sequence ID" value="KAJ0400574.1"/>
    <property type="molecule type" value="Genomic_DNA"/>
</dbReference>
<feature type="transmembrane region" description="Helical" evidence="1">
    <location>
        <begin position="39"/>
        <end position="57"/>
    </location>
</feature>
<evidence type="ECO:0000256" key="1">
    <source>
        <dbReference type="SAM" id="Phobius"/>
    </source>
</evidence>
<organism evidence="2 3">
    <name type="scientific">Pythium insidiosum</name>
    <name type="common">Pythiosis disease agent</name>
    <dbReference type="NCBI Taxonomy" id="114742"/>
    <lineage>
        <taxon>Eukaryota</taxon>
        <taxon>Sar</taxon>
        <taxon>Stramenopiles</taxon>
        <taxon>Oomycota</taxon>
        <taxon>Peronosporomycetes</taxon>
        <taxon>Pythiales</taxon>
        <taxon>Pythiaceae</taxon>
        <taxon>Pythium</taxon>
    </lineage>
</organism>
<protein>
    <submittedName>
        <fullName evidence="2">Uncharacterized protein</fullName>
    </submittedName>
</protein>
<dbReference type="AlphaFoldDB" id="A0AAD5LGS4"/>
<comment type="caution">
    <text evidence="2">The sequence shown here is derived from an EMBL/GenBank/DDBJ whole genome shotgun (WGS) entry which is preliminary data.</text>
</comment>
<evidence type="ECO:0000313" key="2">
    <source>
        <dbReference type="EMBL" id="KAJ0400574.1"/>
    </source>
</evidence>
<keyword evidence="1" id="KW-0812">Transmembrane</keyword>
<sequence>MDASAARVVFCCALFSLQCCVTVLGNISRDTLFLRSYHASSLSTLTLLLSVTTAYALTAATQQLAALAVSVSTAGAYYAATPAALGAGLFALALCSLAAPATLARATSVAIYMWLEIAAQLLASQFWDLCAKAFDVSESKKFFGVLMMIVSLAWAMDAMAARKSYAAEFYASLKQGYLDLSSPLVDFTPDQLALIENEIREHFGERSGVDILLDTMSCEERHIELSCLALQYYLHVAEDHASCVTTSMAIRFRDSVLPHLVHNELARELLVEVYHSP</sequence>
<keyword evidence="3" id="KW-1185">Reference proteome</keyword>
<feature type="transmembrane region" description="Helical" evidence="1">
    <location>
        <begin position="142"/>
        <end position="160"/>
    </location>
</feature>
<keyword evidence="1" id="KW-1133">Transmembrane helix</keyword>
<proteinExistence type="predicted"/>
<gene>
    <name evidence="2" type="ORF">P43SY_009492</name>
</gene>
<feature type="transmembrane region" description="Helical" evidence="1">
    <location>
        <begin position="6"/>
        <end position="27"/>
    </location>
</feature>